<protein>
    <submittedName>
        <fullName evidence="9">Uncharacterized protein</fullName>
    </submittedName>
</protein>
<sequence>MTERRDPVAVPVAEAASQADRGSRRALTHVSVISDVLLTNLANTFGTLAVAGIVVYQFLEVNAKRENERIALANAQQDQAQQ</sequence>
<comment type="similarity">
    <text evidence="2">Belongs to the OST4 family.</text>
</comment>
<dbReference type="SUPFAM" id="SSF103464">
    <property type="entry name" value="Oligosaccharyltransferase subunit ost4p"/>
    <property type="match status" value="1"/>
</dbReference>
<evidence type="ECO:0000256" key="6">
    <source>
        <dbReference type="ARBA" id="ARBA00022989"/>
    </source>
</evidence>
<dbReference type="Pfam" id="PF10215">
    <property type="entry name" value="Ost4"/>
    <property type="match status" value="1"/>
</dbReference>
<evidence type="ECO:0000313" key="9">
    <source>
        <dbReference type="EMBL" id="GJN87224.1"/>
    </source>
</evidence>
<evidence type="ECO:0000256" key="3">
    <source>
        <dbReference type="ARBA" id="ARBA00022692"/>
    </source>
</evidence>
<gene>
    <name evidence="9" type="ORF">Rhopal_000169-T1</name>
</gene>
<dbReference type="InterPro" id="IPR036330">
    <property type="entry name" value="Ost4p_sf"/>
</dbReference>
<keyword evidence="10" id="KW-1185">Reference proteome</keyword>
<evidence type="ECO:0000256" key="5">
    <source>
        <dbReference type="ARBA" id="ARBA00022968"/>
    </source>
</evidence>
<keyword evidence="4" id="KW-0256">Endoplasmic reticulum</keyword>
<keyword evidence="6 8" id="KW-1133">Transmembrane helix</keyword>
<reference evidence="9 10" key="1">
    <citation type="submission" date="2021-12" db="EMBL/GenBank/DDBJ databases">
        <title>High titer production of polyol ester of fatty acids by Rhodotorula paludigena BS15 towards product separation-free biomass refinery.</title>
        <authorList>
            <person name="Mano J."/>
            <person name="Ono H."/>
            <person name="Tanaka T."/>
            <person name="Naito K."/>
            <person name="Sushida H."/>
            <person name="Ike M."/>
            <person name="Tokuyasu K."/>
            <person name="Kitaoka M."/>
        </authorList>
    </citation>
    <scope>NUCLEOTIDE SEQUENCE [LARGE SCALE GENOMIC DNA]</scope>
    <source>
        <strain evidence="9 10">BS15</strain>
    </source>
</reference>
<name>A0AAV5GBJ9_9BASI</name>
<keyword evidence="3 8" id="KW-0812">Transmembrane</keyword>
<keyword evidence="5" id="KW-0735">Signal-anchor</keyword>
<evidence type="ECO:0000256" key="8">
    <source>
        <dbReference type="SAM" id="Phobius"/>
    </source>
</evidence>
<evidence type="ECO:0000256" key="7">
    <source>
        <dbReference type="ARBA" id="ARBA00023136"/>
    </source>
</evidence>
<evidence type="ECO:0000256" key="1">
    <source>
        <dbReference type="ARBA" id="ARBA00004643"/>
    </source>
</evidence>
<dbReference type="InterPro" id="IPR018943">
    <property type="entry name" value="Oligosaccaryltransferase"/>
</dbReference>
<accession>A0AAV5GBJ9</accession>
<evidence type="ECO:0000256" key="2">
    <source>
        <dbReference type="ARBA" id="ARBA00007685"/>
    </source>
</evidence>
<dbReference type="AlphaFoldDB" id="A0AAV5GBJ9"/>
<comment type="subcellular location">
    <subcellularLocation>
        <location evidence="1">Endoplasmic reticulum membrane</location>
        <topology evidence="1">Single-pass type III membrane protein</topology>
    </subcellularLocation>
</comment>
<evidence type="ECO:0000256" key="4">
    <source>
        <dbReference type="ARBA" id="ARBA00022824"/>
    </source>
</evidence>
<dbReference type="Proteomes" id="UP001342314">
    <property type="component" value="Unassembled WGS sequence"/>
</dbReference>
<organism evidence="9 10">
    <name type="scientific">Rhodotorula paludigena</name>
    <dbReference type="NCBI Taxonomy" id="86838"/>
    <lineage>
        <taxon>Eukaryota</taxon>
        <taxon>Fungi</taxon>
        <taxon>Dikarya</taxon>
        <taxon>Basidiomycota</taxon>
        <taxon>Pucciniomycotina</taxon>
        <taxon>Microbotryomycetes</taxon>
        <taxon>Sporidiobolales</taxon>
        <taxon>Sporidiobolaceae</taxon>
        <taxon>Rhodotorula</taxon>
    </lineage>
</organism>
<proteinExistence type="inferred from homology"/>
<dbReference type="GO" id="GO:0005789">
    <property type="term" value="C:endoplasmic reticulum membrane"/>
    <property type="evidence" value="ECO:0007669"/>
    <property type="project" value="UniProtKB-SubCell"/>
</dbReference>
<feature type="transmembrane region" description="Helical" evidence="8">
    <location>
        <begin position="41"/>
        <end position="59"/>
    </location>
</feature>
<evidence type="ECO:0000313" key="10">
    <source>
        <dbReference type="Proteomes" id="UP001342314"/>
    </source>
</evidence>
<comment type="caution">
    <text evidence="9">The sequence shown here is derived from an EMBL/GenBank/DDBJ whole genome shotgun (WGS) entry which is preliminary data.</text>
</comment>
<dbReference type="EMBL" id="BQKY01000001">
    <property type="protein sequence ID" value="GJN87224.1"/>
    <property type="molecule type" value="Genomic_DNA"/>
</dbReference>
<keyword evidence="7 8" id="KW-0472">Membrane</keyword>